<keyword evidence="3" id="KW-1185">Reference proteome</keyword>
<evidence type="ECO:0000256" key="1">
    <source>
        <dbReference type="SAM" id="MobiDB-lite"/>
    </source>
</evidence>
<feature type="compositionally biased region" description="Low complexity" evidence="1">
    <location>
        <begin position="1"/>
        <end position="13"/>
    </location>
</feature>
<dbReference type="OrthoDB" id="10542096at2759"/>
<feature type="region of interest" description="Disordered" evidence="1">
    <location>
        <begin position="1"/>
        <end position="57"/>
    </location>
</feature>
<dbReference type="GeneID" id="9053847"/>
<evidence type="ECO:0000313" key="2">
    <source>
        <dbReference type="EMBL" id="EER20294.1"/>
    </source>
</evidence>
<dbReference type="Proteomes" id="UP000007800">
    <property type="component" value="Unassembled WGS sequence"/>
</dbReference>
<reference evidence="2 3" key="1">
    <citation type="submission" date="2008-07" db="EMBL/GenBank/DDBJ databases">
        <authorList>
            <person name="El-Sayed N."/>
            <person name="Caler E."/>
            <person name="Inman J."/>
            <person name="Amedeo P."/>
            <person name="Hass B."/>
            <person name="Wortman J."/>
        </authorList>
    </citation>
    <scope>NUCLEOTIDE SEQUENCE [LARGE SCALE GENOMIC DNA]</scope>
    <source>
        <strain evidence="3">ATCC 50983 / TXsc</strain>
    </source>
</reference>
<name>C5K5E9_PERM5</name>
<dbReference type="EMBL" id="GG670571">
    <property type="protein sequence ID" value="EER20294.1"/>
    <property type="molecule type" value="Genomic_DNA"/>
</dbReference>
<evidence type="ECO:0000313" key="3">
    <source>
        <dbReference type="Proteomes" id="UP000007800"/>
    </source>
</evidence>
<organism evidence="3">
    <name type="scientific">Perkinsus marinus (strain ATCC 50983 / TXsc)</name>
    <dbReference type="NCBI Taxonomy" id="423536"/>
    <lineage>
        <taxon>Eukaryota</taxon>
        <taxon>Sar</taxon>
        <taxon>Alveolata</taxon>
        <taxon>Perkinsozoa</taxon>
        <taxon>Perkinsea</taxon>
        <taxon>Perkinsida</taxon>
        <taxon>Perkinsidae</taxon>
        <taxon>Perkinsus</taxon>
    </lineage>
</organism>
<dbReference type="InParanoid" id="C5K5E9"/>
<gene>
    <name evidence="2" type="ORF">Pmar_PMAR010712</name>
</gene>
<protein>
    <submittedName>
        <fullName evidence="2">Uncharacterized protein</fullName>
    </submittedName>
</protein>
<proteinExistence type="predicted"/>
<sequence length="236" mass="25656">MRISTTPTTAASSSEEDSPQTPKASERKSARSVSSRGAKRKATGSSSARGGVSHEPAKGVSEVLGSVRLRSVHARVLSWHVDAHTLVSLRLGSNDGLRKWTRMLTMMRRDEGSRSDPDHRVVVIFDGSSVSMTKDMRVSGFMWADLGGVSQEMPSATLEGAAVALSQGRFKTVVAMAETSLKDSPASKEVHLWRAVKVYSLMMLSEWSRAEEELLVGKQDMVVVADEDVGSFWMSL</sequence>
<dbReference type="AlphaFoldDB" id="C5K5E9"/>
<accession>C5K5E9</accession>
<dbReference type="RefSeq" id="XP_002788498.1">
    <property type="nucleotide sequence ID" value="XM_002788452.2"/>
</dbReference>